<comment type="caution">
    <text evidence="5">The sequence shown here is derived from an EMBL/GenBank/DDBJ whole genome shotgun (WGS) entry which is preliminary data.</text>
</comment>
<dbReference type="AlphaFoldDB" id="A0AAW6SZ93"/>
<dbReference type="Pfam" id="PF00004">
    <property type="entry name" value="AAA"/>
    <property type="match status" value="1"/>
</dbReference>
<dbReference type="FunFam" id="3.40.50.300:FF:000216">
    <property type="entry name" value="Type VII secretion ATPase EccA"/>
    <property type="match status" value="1"/>
</dbReference>
<comment type="similarity">
    <text evidence="1">Belongs to the CbxX/CfxQ family.</text>
</comment>
<dbReference type="CDD" id="cd00009">
    <property type="entry name" value="AAA"/>
    <property type="match status" value="1"/>
</dbReference>
<keyword evidence="2" id="KW-0547">Nucleotide-binding</keyword>
<dbReference type="InterPro" id="IPR050773">
    <property type="entry name" value="CbxX/CfxQ_RuBisCO_ESX"/>
</dbReference>
<dbReference type="SUPFAM" id="SSF52540">
    <property type="entry name" value="P-loop containing nucleoside triphosphate hydrolases"/>
    <property type="match status" value="1"/>
</dbReference>
<dbReference type="PANTHER" id="PTHR43392">
    <property type="entry name" value="AAA-TYPE ATPASE FAMILY PROTEIN / ANKYRIN REPEAT FAMILY PROTEIN"/>
    <property type="match status" value="1"/>
</dbReference>
<dbReference type="Proteomes" id="UP001159179">
    <property type="component" value="Unassembled WGS sequence"/>
</dbReference>
<protein>
    <submittedName>
        <fullName evidence="5">Stage V sporulation protein K</fullName>
    </submittedName>
</protein>
<evidence type="ECO:0000259" key="4">
    <source>
        <dbReference type="SMART" id="SM00382"/>
    </source>
</evidence>
<accession>A0AAW6SZ93</accession>
<dbReference type="RefSeq" id="WP_058006547.1">
    <property type="nucleotide sequence ID" value="NZ_BOQX01000001.1"/>
</dbReference>
<evidence type="ECO:0000256" key="3">
    <source>
        <dbReference type="ARBA" id="ARBA00022840"/>
    </source>
</evidence>
<dbReference type="PRINTS" id="PR00819">
    <property type="entry name" value="CBXCFQXSUPER"/>
</dbReference>
<evidence type="ECO:0000256" key="1">
    <source>
        <dbReference type="ARBA" id="ARBA00010378"/>
    </source>
</evidence>
<dbReference type="SMART" id="SM00382">
    <property type="entry name" value="AAA"/>
    <property type="match status" value="1"/>
</dbReference>
<gene>
    <name evidence="5" type="primary">spoVK</name>
    <name evidence="5" type="ORF">P5X88_16690</name>
</gene>
<dbReference type="NCBIfam" id="TIGR02881">
    <property type="entry name" value="spore_V_K"/>
    <property type="match status" value="1"/>
</dbReference>
<dbReference type="Pfam" id="PF17866">
    <property type="entry name" value="AAA_lid_6"/>
    <property type="match status" value="1"/>
</dbReference>
<dbReference type="InterPro" id="IPR041627">
    <property type="entry name" value="AAA_lid_6"/>
</dbReference>
<dbReference type="GO" id="GO:0005524">
    <property type="term" value="F:ATP binding"/>
    <property type="evidence" value="ECO:0007669"/>
    <property type="project" value="UniProtKB-KW"/>
</dbReference>
<feature type="domain" description="AAA+ ATPase" evidence="4">
    <location>
        <begin position="88"/>
        <end position="226"/>
    </location>
</feature>
<dbReference type="Gene3D" id="3.40.50.300">
    <property type="entry name" value="P-loop containing nucleotide triphosphate hydrolases"/>
    <property type="match status" value="1"/>
</dbReference>
<evidence type="ECO:0000313" key="6">
    <source>
        <dbReference type="Proteomes" id="UP001159179"/>
    </source>
</evidence>
<reference evidence="5" key="1">
    <citation type="submission" date="2023-03" db="EMBL/GenBank/DDBJ databases">
        <title>Bacterial isolates from washroom surfaces on a university campus.</title>
        <authorList>
            <person name="Holman D.B."/>
            <person name="Gzyl K.E."/>
            <person name="Taheri A.E."/>
        </authorList>
    </citation>
    <scope>NUCLEOTIDE SEQUENCE</scope>
    <source>
        <strain evidence="5">RD03</strain>
    </source>
</reference>
<dbReference type="InterPro" id="IPR003593">
    <property type="entry name" value="AAA+_ATPase"/>
</dbReference>
<dbReference type="Gene3D" id="1.10.8.60">
    <property type="match status" value="1"/>
</dbReference>
<proteinExistence type="inferred from homology"/>
<sequence>MDQPIRMKNNGQISIVLNAQPRDASNTNLQKEVVPKTISTEHEALREIENELSALVGMEEMKKMIKEVYAWIYINKKREMAGLKAGKQALHMMFKGNPGTGKTTVARLIGKLFLKMNVLSKGHLIEAERADLVGEYIGHTAQKTRDLVKKAIGGILFIDEAYSLGRGGEKDFGKEAIDTLVKHMEDRQHEFILILAGYSREMDYFLSLNPGLHSRFPLVFHFPDYNVEQLMEIGKRMLNEKEYLLSHEAEKKLKDHLAYVKTMNPTSFSNGRYVRNIIEKSIRSQAMRLLTNNIYDRHDLLTIRSNDLFFPEN</sequence>
<evidence type="ECO:0000256" key="2">
    <source>
        <dbReference type="ARBA" id="ARBA00022741"/>
    </source>
</evidence>
<dbReference type="InterPro" id="IPR000641">
    <property type="entry name" value="CbxX/CfxQ"/>
</dbReference>
<dbReference type="InterPro" id="IPR014232">
    <property type="entry name" value="Spore_V_K"/>
</dbReference>
<keyword evidence="3" id="KW-0067">ATP-binding</keyword>
<dbReference type="PANTHER" id="PTHR43392:SF2">
    <property type="entry name" value="AAA-TYPE ATPASE FAMILY PROTEIN _ ANKYRIN REPEAT FAMILY PROTEIN"/>
    <property type="match status" value="1"/>
</dbReference>
<evidence type="ECO:0000313" key="5">
    <source>
        <dbReference type="EMBL" id="MDH5162572.1"/>
    </source>
</evidence>
<name>A0AAW6SZ93_9BACI</name>
<organism evidence="5 6">
    <name type="scientific">Heyndrickxia oleronia</name>
    <dbReference type="NCBI Taxonomy" id="38875"/>
    <lineage>
        <taxon>Bacteria</taxon>
        <taxon>Bacillati</taxon>
        <taxon>Bacillota</taxon>
        <taxon>Bacilli</taxon>
        <taxon>Bacillales</taxon>
        <taxon>Bacillaceae</taxon>
        <taxon>Heyndrickxia</taxon>
    </lineage>
</organism>
<dbReference type="GeneID" id="79866099"/>
<dbReference type="GO" id="GO:0016887">
    <property type="term" value="F:ATP hydrolysis activity"/>
    <property type="evidence" value="ECO:0007669"/>
    <property type="project" value="InterPro"/>
</dbReference>
<dbReference type="InterPro" id="IPR003959">
    <property type="entry name" value="ATPase_AAA_core"/>
</dbReference>
<dbReference type="InterPro" id="IPR027417">
    <property type="entry name" value="P-loop_NTPase"/>
</dbReference>
<dbReference type="EMBL" id="JAROYP010000010">
    <property type="protein sequence ID" value="MDH5162572.1"/>
    <property type="molecule type" value="Genomic_DNA"/>
</dbReference>